<comment type="caution">
    <text evidence="2">The sequence shown here is derived from an EMBL/GenBank/DDBJ whole genome shotgun (WGS) entry which is preliminary data.</text>
</comment>
<dbReference type="Pfam" id="PF05257">
    <property type="entry name" value="CHAP"/>
    <property type="match status" value="1"/>
</dbReference>
<name>A0AA41PTZ8_9ACTN</name>
<dbReference type="Proteomes" id="UP001165378">
    <property type="component" value="Unassembled WGS sequence"/>
</dbReference>
<dbReference type="RefSeq" id="WP_235049859.1">
    <property type="nucleotide sequence ID" value="NZ_JAKFHA010000001.1"/>
</dbReference>
<organism evidence="2 3">
    <name type="scientific">Yinghuangia soli</name>
    <dbReference type="NCBI Taxonomy" id="2908204"/>
    <lineage>
        <taxon>Bacteria</taxon>
        <taxon>Bacillati</taxon>
        <taxon>Actinomycetota</taxon>
        <taxon>Actinomycetes</taxon>
        <taxon>Kitasatosporales</taxon>
        <taxon>Streptomycetaceae</taxon>
        <taxon>Yinghuangia</taxon>
    </lineage>
</organism>
<feature type="domain" description="Peptidase C51" evidence="1">
    <location>
        <begin position="44"/>
        <end position="127"/>
    </location>
</feature>
<evidence type="ECO:0000313" key="3">
    <source>
        <dbReference type="Proteomes" id="UP001165378"/>
    </source>
</evidence>
<dbReference type="AlphaFoldDB" id="A0AA41PTZ8"/>
<proteinExistence type="predicted"/>
<gene>
    <name evidence="2" type="ORF">LZ495_01155</name>
</gene>
<evidence type="ECO:0000313" key="2">
    <source>
        <dbReference type="EMBL" id="MCF2525835.1"/>
    </source>
</evidence>
<dbReference type="InterPro" id="IPR007921">
    <property type="entry name" value="CHAP_dom"/>
</dbReference>
<dbReference type="SUPFAM" id="SSF47090">
    <property type="entry name" value="PGBD-like"/>
    <property type="match status" value="1"/>
</dbReference>
<dbReference type="EMBL" id="JAKFHA010000001">
    <property type="protein sequence ID" value="MCF2525835.1"/>
    <property type="molecule type" value="Genomic_DNA"/>
</dbReference>
<protein>
    <submittedName>
        <fullName evidence="2">CHAP domain-containing protein</fullName>
    </submittedName>
</protein>
<reference evidence="2" key="1">
    <citation type="submission" date="2022-01" db="EMBL/GenBank/DDBJ databases">
        <title>Genome-Based Taxonomic Classification of the Phylum Actinobacteria.</title>
        <authorList>
            <person name="Gao Y."/>
        </authorList>
    </citation>
    <scope>NUCLEOTIDE SEQUENCE</scope>
    <source>
        <strain evidence="2">KLBMP 8922</strain>
    </source>
</reference>
<accession>A0AA41PTZ8</accession>
<dbReference type="InterPro" id="IPR036366">
    <property type="entry name" value="PGBDSf"/>
</dbReference>
<evidence type="ECO:0000259" key="1">
    <source>
        <dbReference type="Pfam" id="PF05257"/>
    </source>
</evidence>
<sequence>MSTAADVIAIARAEVGYREGRDADGDPNNIVKYSPEVPGLGWAQGQPWCAVFVSWCAMKGDASTLFPRTASCGTGLQWFRDRGRASEYPAVGAQVFFGVGGTFGSGGHHTGLVYAYDANYIYTIEGNTNTSGSPEGDGVYLRKRSRRDPYVYRYGYPAYDNGIVSADPNWGGSKPSIPQQPSGAEVSLARVAAAARKDAPAAGTPKSYPEGVLLVERALVAEGLLRGEYADGSYGTKTLTAYAAWQRRLGYTGTDADGIPGKDSLKRLGAKHGFTVV</sequence>
<keyword evidence="3" id="KW-1185">Reference proteome</keyword>
<dbReference type="Gene3D" id="1.10.101.10">
    <property type="entry name" value="PGBD-like superfamily/PGBD"/>
    <property type="match status" value="1"/>
</dbReference>
<dbReference type="InterPro" id="IPR036365">
    <property type="entry name" value="PGBD-like_sf"/>
</dbReference>